<feature type="domain" description="HTH tetR-type" evidence="3">
    <location>
        <begin position="9"/>
        <end position="69"/>
    </location>
</feature>
<dbReference type="InterPro" id="IPR009057">
    <property type="entry name" value="Homeodomain-like_sf"/>
</dbReference>
<dbReference type="Pfam" id="PF00440">
    <property type="entry name" value="TetR_N"/>
    <property type="match status" value="1"/>
</dbReference>
<comment type="caution">
    <text evidence="4">The sequence shown here is derived from an EMBL/GenBank/DDBJ whole genome shotgun (WGS) entry which is preliminary data.</text>
</comment>
<dbReference type="InterPro" id="IPR050624">
    <property type="entry name" value="HTH-type_Tx_Regulator"/>
</dbReference>
<proteinExistence type="predicted"/>
<name>A0A2T0R9L1_9ACTN</name>
<dbReference type="Gene3D" id="1.10.357.10">
    <property type="entry name" value="Tetracycline Repressor, domain 2"/>
    <property type="match status" value="1"/>
</dbReference>
<evidence type="ECO:0000259" key="3">
    <source>
        <dbReference type="PROSITE" id="PS50977"/>
    </source>
</evidence>
<dbReference type="EMBL" id="PVZF01000001">
    <property type="protein sequence ID" value="PRY17811.1"/>
    <property type="molecule type" value="Genomic_DNA"/>
</dbReference>
<gene>
    <name evidence="4" type="ORF">CLV37_10147</name>
</gene>
<keyword evidence="5" id="KW-1185">Reference proteome</keyword>
<dbReference type="Proteomes" id="UP000238083">
    <property type="component" value="Unassembled WGS sequence"/>
</dbReference>
<reference evidence="4 5" key="1">
    <citation type="submission" date="2018-03" db="EMBL/GenBank/DDBJ databases">
        <title>Genomic Encyclopedia of Archaeal and Bacterial Type Strains, Phase II (KMG-II): from individual species to whole genera.</title>
        <authorList>
            <person name="Goeker M."/>
        </authorList>
    </citation>
    <scope>NUCLEOTIDE SEQUENCE [LARGE SCALE GENOMIC DNA]</scope>
    <source>
        <strain evidence="4 5">DSM 19711</strain>
    </source>
</reference>
<dbReference type="OrthoDB" id="3193022at2"/>
<dbReference type="PROSITE" id="PS50977">
    <property type="entry name" value="HTH_TETR_2"/>
    <property type="match status" value="1"/>
</dbReference>
<dbReference type="PANTHER" id="PTHR43479:SF11">
    <property type="entry name" value="ACREF_ENVCD OPERON REPRESSOR-RELATED"/>
    <property type="match status" value="1"/>
</dbReference>
<evidence type="ECO:0000256" key="2">
    <source>
        <dbReference type="PROSITE-ProRule" id="PRU00335"/>
    </source>
</evidence>
<feature type="DNA-binding region" description="H-T-H motif" evidence="2">
    <location>
        <begin position="32"/>
        <end position="51"/>
    </location>
</feature>
<dbReference type="InterPro" id="IPR001647">
    <property type="entry name" value="HTH_TetR"/>
</dbReference>
<dbReference type="AlphaFoldDB" id="A0A2T0R9L1"/>
<organism evidence="4 5">
    <name type="scientific">Kineococcus rhizosphaerae</name>
    <dbReference type="NCBI Taxonomy" id="559628"/>
    <lineage>
        <taxon>Bacteria</taxon>
        <taxon>Bacillati</taxon>
        <taxon>Actinomycetota</taxon>
        <taxon>Actinomycetes</taxon>
        <taxon>Kineosporiales</taxon>
        <taxon>Kineosporiaceae</taxon>
        <taxon>Kineococcus</taxon>
    </lineage>
</organism>
<keyword evidence="1 2" id="KW-0238">DNA-binding</keyword>
<sequence length="192" mass="20953">MLDVDARAQRSFERLSAAVLDLAAERSPETLTVAEIARAAGVHRSTFYEHSDSPSALLGAVLRAELDDARERHLAGPAEHDWQAAVRSTVVEVLEHLERHRAVYLRSLGSPADGTLRTLLSEHFRASILLLSRRGALHPPVADLELVARYVAEGTVGALSAWLAGEGPREPEAFLDAYAQLVPAWWPLRAAV</sequence>
<evidence type="ECO:0000256" key="1">
    <source>
        <dbReference type="ARBA" id="ARBA00023125"/>
    </source>
</evidence>
<dbReference type="SUPFAM" id="SSF46689">
    <property type="entry name" value="Homeodomain-like"/>
    <property type="match status" value="1"/>
</dbReference>
<accession>A0A2T0R9L1</accession>
<dbReference type="GO" id="GO:0003677">
    <property type="term" value="F:DNA binding"/>
    <property type="evidence" value="ECO:0007669"/>
    <property type="project" value="UniProtKB-UniRule"/>
</dbReference>
<dbReference type="PANTHER" id="PTHR43479">
    <property type="entry name" value="ACREF/ENVCD OPERON REPRESSOR-RELATED"/>
    <property type="match status" value="1"/>
</dbReference>
<protein>
    <submittedName>
        <fullName evidence="4">TetR family transcriptional regulator</fullName>
    </submittedName>
</protein>
<evidence type="ECO:0000313" key="5">
    <source>
        <dbReference type="Proteomes" id="UP000238083"/>
    </source>
</evidence>
<evidence type="ECO:0000313" key="4">
    <source>
        <dbReference type="EMBL" id="PRY17811.1"/>
    </source>
</evidence>